<protein>
    <submittedName>
        <fullName evidence="1">Uncharacterized protein</fullName>
    </submittedName>
</protein>
<accession>A0A1E7DQW5</accession>
<gene>
    <name evidence="1" type="ORF">BA724_17520</name>
</gene>
<proteinExistence type="predicted"/>
<sequence>MLDNPDGEHPLVAVGVYVGGRLVIKYVAKKSVKYAAKRYKEKLKTGKGHGNRSNYNPATLYKKVDEHGNLLKWEITKHKDPTKRYTKKQIGKGRVIALKRGPRKTILKMERRLVETRPGPHNRER</sequence>
<evidence type="ECO:0000313" key="2">
    <source>
        <dbReference type="Proteomes" id="UP000095658"/>
    </source>
</evidence>
<name>A0A1E7DQW5_9BACI</name>
<dbReference type="EMBL" id="MAMP01000015">
    <property type="protein sequence ID" value="OES45451.1"/>
    <property type="molecule type" value="Genomic_DNA"/>
</dbReference>
<comment type="caution">
    <text evidence="1">The sequence shown here is derived from an EMBL/GenBank/DDBJ whole genome shotgun (WGS) entry which is preliminary data.</text>
</comment>
<reference evidence="1 2" key="1">
    <citation type="submission" date="2016-06" db="EMBL/GenBank/DDBJ databases">
        <title>Domibacillus iocasae genome sequencing.</title>
        <authorList>
            <person name="Verma A."/>
            <person name="Pal Y."/>
            <person name="Ojha A.K."/>
            <person name="Krishnamurthi S."/>
        </authorList>
    </citation>
    <scope>NUCLEOTIDE SEQUENCE [LARGE SCALE GENOMIC DNA]</scope>
    <source>
        <strain evidence="1 2">DSM 29979</strain>
    </source>
</reference>
<evidence type="ECO:0000313" key="1">
    <source>
        <dbReference type="EMBL" id="OES45451.1"/>
    </source>
</evidence>
<organism evidence="1 2">
    <name type="scientific">Domibacillus iocasae</name>
    <dbReference type="NCBI Taxonomy" id="1714016"/>
    <lineage>
        <taxon>Bacteria</taxon>
        <taxon>Bacillati</taxon>
        <taxon>Bacillota</taxon>
        <taxon>Bacilli</taxon>
        <taxon>Bacillales</taxon>
        <taxon>Bacillaceae</taxon>
        <taxon>Domibacillus</taxon>
    </lineage>
</organism>
<dbReference type="STRING" id="1714016.BA724_17520"/>
<keyword evidence="2" id="KW-1185">Reference proteome</keyword>
<dbReference type="AlphaFoldDB" id="A0A1E7DQW5"/>
<dbReference type="Proteomes" id="UP000095658">
    <property type="component" value="Unassembled WGS sequence"/>
</dbReference>